<evidence type="ECO:0000313" key="2">
    <source>
        <dbReference type="EMBL" id="SES84796.1"/>
    </source>
</evidence>
<keyword evidence="3" id="KW-1185">Reference proteome</keyword>
<proteinExistence type="predicted"/>
<dbReference type="EMBL" id="FOHU01000002">
    <property type="protein sequence ID" value="SES84796.1"/>
    <property type="molecule type" value="Genomic_DNA"/>
</dbReference>
<protein>
    <submittedName>
        <fullName evidence="2">Alpha-1,3-rhamnosyltransferase</fullName>
    </submittedName>
</protein>
<dbReference type="PANTHER" id="PTHR22916:SF3">
    <property type="entry name" value="UDP-GLCNAC:BETAGAL BETA-1,3-N-ACETYLGLUCOSAMINYLTRANSFERASE-LIKE PROTEIN 1"/>
    <property type="match status" value="1"/>
</dbReference>
<accession>A0A1H9ZSX2</accession>
<dbReference type="RefSeq" id="WP_170834664.1">
    <property type="nucleotide sequence ID" value="NZ_FOHU01000002.1"/>
</dbReference>
<dbReference type="AlphaFoldDB" id="A0A1H9ZSX2"/>
<keyword evidence="2" id="KW-0808">Transferase</keyword>
<reference evidence="2 3" key="1">
    <citation type="submission" date="2016-10" db="EMBL/GenBank/DDBJ databases">
        <authorList>
            <person name="de Groot N.N."/>
        </authorList>
    </citation>
    <scope>NUCLEOTIDE SEQUENCE [LARGE SCALE GENOMIC DNA]</scope>
    <source>
        <strain evidence="2 3">DSM 18979</strain>
    </source>
</reference>
<dbReference type="Pfam" id="PF00535">
    <property type="entry name" value="Glycos_transf_2"/>
    <property type="match status" value="1"/>
</dbReference>
<gene>
    <name evidence="2" type="ORF">SAMN05660297_00708</name>
</gene>
<sequence length="366" mass="43205">MYKPLVSLITPAYNHEKYISQYLESIIAQTYKNIELIILNDGSIDNTHNKILEYKNKLEQRFIRFAYINKENEGIPITLNKALNIAKGKYIRLFASDDVMIPQTIEKQVNYLESNDDIGIVYSDGYHVKTDNLSQMKDIYDPKRKFSNIVKYPEGDLYEFFMHSYFGIPTCTFMIRKECLDFIGGFDEKLAAESFDMSVRLSMHFKFGLIKEALVYHRVHENNTGWDHNLFKLNTEQLIEKYTNYKFKKPSDNKVMITKLTKLLFLRGVFDKNRINSMTLNKRVVGWGAGDAYLKFKDIYNLNCSYLIDIDTKKQNTQIDGKRIYAPKKLLEESKEDIFILVMTQRYKEVYSCLEEYGFEYLTHFF</sequence>
<dbReference type="STRING" id="426128.SAMN05660297_00708"/>
<dbReference type="GO" id="GO:0016758">
    <property type="term" value="F:hexosyltransferase activity"/>
    <property type="evidence" value="ECO:0007669"/>
    <property type="project" value="UniProtKB-ARBA"/>
</dbReference>
<feature type="domain" description="Glycosyltransferase 2-like" evidence="1">
    <location>
        <begin position="7"/>
        <end position="176"/>
    </location>
</feature>
<dbReference type="SUPFAM" id="SSF53448">
    <property type="entry name" value="Nucleotide-diphospho-sugar transferases"/>
    <property type="match status" value="1"/>
</dbReference>
<dbReference type="InterPro" id="IPR001173">
    <property type="entry name" value="Glyco_trans_2-like"/>
</dbReference>
<dbReference type="Proteomes" id="UP000199568">
    <property type="component" value="Unassembled WGS sequence"/>
</dbReference>
<dbReference type="PANTHER" id="PTHR22916">
    <property type="entry name" value="GLYCOSYLTRANSFERASE"/>
    <property type="match status" value="1"/>
</dbReference>
<dbReference type="InterPro" id="IPR029044">
    <property type="entry name" value="Nucleotide-diphossugar_trans"/>
</dbReference>
<dbReference type="Gene3D" id="3.40.50.720">
    <property type="entry name" value="NAD(P)-binding Rossmann-like Domain"/>
    <property type="match status" value="1"/>
</dbReference>
<evidence type="ECO:0000313" key="3">
    <source>
        <dbReference type="Proteomes" id="UP000199568"/>
    </source>
</evidence>
<organism evidence="2 3">
    <name type="scientific">Natronincola peptidivorans</name>
    <dbReference type="NCBI Taxonomy" id="426128"/>
    <lineage>
        <taxon>Bacteria</taxon>
        <taxon>Bacillati</taxon>
        <taxon>Bacillota</taxon>
        <taxon>Clostridia</taxon>
        <taxon>Peptostreptococcales</taxon>
        <taxon>Natronincolaceae</taxon>
        <taxon>Natronincola</taxon>
    </lineage>
</organism>
<evidence type="ECO:0000259" key="1">
    <source>
        <dbReference type="Pfam" id="PF00535"/>
    </source>
</evidence>
<name>A0A1H9ZSX2_9FIRM</name>
<dbReference type="Gene3D" id="3.90.550.10">
    <property type="entry name" value="Spore Coat Polysaccharide Biosynthesis Protein SpsA, Chain A"/>
    <property type="match status" value="1"/>
</dbReference>
<dbReference type="CDD" id="cd00761">
    <property type="entry name" value="Glyco_tranf_GTA_type"/>
    <property type="match status" value="1"/>
</dbReference>